<dbReference type="CDD" id="cd10719">
    <property type="entry name" value="DnaJ_zf"/>
    <property type="match status" value="1"/>
</dbReference>
<feature type="binding site" evidence="9">
    <location>
        <position position="179"/>
    </location>
    <ligand>
        <name>Zn(2+)</name>
        <dbReference type="ChEBI" id="CHEBI:29105"/>
        <label>2</label>
    </ligand>
</feature>
<feature type="repeat" description="CXXCXGXG motif" evidence="9">
    <location>
        <begin position="193"/>
        <end position="200"/>
    </location>
</feature>
<feature type="zinc finger region" description="CR-type" evidence="10">
    <location>
        <begin position="123"/>
        <end position="205"/>
    </location>
</feature>
<comment type="similarity">
    <text evidence="9">Belongs to the DnaJ family.</text>
</comment>
<dbReference type="Gene3D" id="2.10.230.10">
    <property type="entry name" value="Heat shock protein DnaJ, cysteine-rich domain"/>
    <property type="match status" value="1"/>
</dbReference>
<dbReference type="NCBIfam" id="NF008035">
    <property type="entry name" value="PRK10767.1"/>
    <property type="match status" value="1"/>
</dbReference>
<dbReference type="InterPro" id="IPR008971">
    <property type="entry name" value="HSP40/DnaJ_pept-bd"/>
</dbReference>
<dbReference type="InterPro" id="IPR036869">
    <property type="entry name" value="J_dom_sf"/>
</dbReference>
<feature type="repeat" description="CXXCXGXG motif" evidence="9">
    <location>
        <begin position="179"/>
        <end position="186"/>
    </location>
</feature>
<keyword evidence="4 9" id="KW-0677">Repeat</keyword>
<dbReference type="Proteomes" id="UP001500755">
    <property type="component" value="Unassembled WGS sequence"/>
</dbReference>
<comment type="domain">
    <text evidence="9">The J domain is necessary and sufficient to stimulate DnaK ATPase activity. Zinc center 1 plays an important role in the autonomous, DnaK-independent chaperone activity of DnaJ. Zinc center 2 is essential for interaction with DnaK and for DnaJ activity.</text>
</comment>
<dbReference type="Pfam" id="PF00226">
    <property type="entry name" value="DnaJ"/>
    <property type="match status" value="1"/>
</dbReference>
<dbReference type="Pfam" id="PF01556">
    <property type="entry name" value="DnaJ_C"/>
    <property type="match status" value="1"/>
</dbReference>
<sequence length="373" mass="39574">MSNHYETLGVSRDASADEIKKAYRKLARKLHPDVNPGHEDEFKQVSVAYEVLSDEVKRRNYDNGGGEYGQAGGAQGFGGFSDLFETFFGGGMGGGRPQPASRRQRGKDALLDVEISLETAAFGGKADLDVVTAETCDTCHGEGTRPGTTVQTCSLCGGAGSVQQMTRTLLGQMVTNQTCSNCGGFGTTIPDPCNNCHGEGRVRVEKTLTVRIPAGVSDGTRIQLAGQGEVGRGGGPAGDLFIEISVARDPVFTRDGDHLRATITVPMTAAALGATVPLETFDGPQDIEIEPGTQSGTEKKLVGLGAKRLRRDSRGDLLVTVLVQTPTGLDAAQREILEQLAAARGESEPTATVSEQTHHRNPFSRLREKFAGR</sequence>
<proteinExistence type="inferred from homology"/>
<dbReference type="InterPro" id="IPR002939">
    <property type="entry name" value="DnaJ_C"/>
</dbReference>
<dbReference type="CDD" id="cd10747">
    <property type="entry name" value="DnaJ_C"/>
    <property type="match status" value="1"/>
</dbReference>
<evidence type="ECO:0000259" key="11">
    <source>
        <dbReference type="PROSITE" id="PS50076"/>
    </source>
</evidence>
<feature type="repeat" description="CXXCXGXG motif" evidence="9">
    <location>
        <begin position="136"/>
        <end position="143"/>
    </location>
</feature>
<dbReference type="PROSITE" id="PS51188">
    <property type="entry name" value="ZF_CR"/>
    <property type="match status" value="1"/>
</dbReference>
<feature type="binding site" evidence="9">
    <location>
        <position position="196"/>
    </location>
    <ligand>
        <name>Zn(2+)</name>
        <dbReference type="ChEBI" id="CHEBI:29105"/>
        <label>1</label>
    </ligand>
</feature>
<evidence type="ECO:0000256" key="8">
    <source>
        <dbReference type="ARBA" id="ARBA00023186"/>
    </source>
</evidence>
<name>A0ABN2TGK6_9MICO</name>
<evidence type="ECO:0000313" key="13">
    <source>
        <dbReference type="EMBL" id="GAA2008782.1"/>
    </source>
</evidence>
<feature type="binding site" evidence="9">
    <location>
        <position position="156"/>
    </location>
    <ligand>
        <name>Zn(2+)</name>
        <dbReference type="ChEBI" id="CHEBI:29105"/>
        <label>2</label>
    </ligand>
</feature>
<evidence type="ECO:0000256" key="5">
    <source>
        <dbReference type="ARBA" id="ARBA00022771"/>
    </source>
</evidence>
<protein>
    <recommendedName>
        <fullName evidence="9">Chaperone protein DnaJ</fullName>
    </recommendedName>
</protein>
<comment type="function">
    <text evidence="9">Participates actively in the response to hyperosmotic and heat shock by preventing the aggregation of stress-denatured proteins and by disaggregating proteins, also in an autonomous, DnaK-independent fashion. Unfolded proteins bind initially to DnaJ; upon interaction with the DnaJ-bound protein, DnaK hydrolyzes its bound ATP, resulting in the formation of a stable complex. GrpE releases ADP from DnaK; ATP binding to DnaK triggers the release of the substrate protein, thus completing the reaction cycle. Several rounds of ATP-dependent interactions between DnaJ, DnaK and GrpE are required for fully efficient folding. Also involved, together with DnaK and GrpE, in the DNA replication of plasmids through activation of initiation proteins.</text>
</comment>
<evidence type="ECO:0000256" key="4">
    <source>
        <dbReference type="ARBA" id="ARBA00022737"/>
    </source>
</evidence>
<dbReference type="HAMAP" id="MF_01152">
    <property type="entry name" value="DnaJ"/>
    <property type="match status" value="1"/>
</dbReference>
<reference evidence="13 14" key="1">
    <citation type="journal article" date="2019" name="Int. J. Syst. Evol. Microbiol.">
        <title>The Global Catalogue of Microorganisms (GCM) 10K type strain sequencing project: providing services to taxonomists for standard genome sequencing and annotation.</title>
        <authorList>
            <consortium name="The Broad Institute Genomics Platform"/>
            <consortium name="The Broad Institute Genome Sequencing Center for Infectious Disease"/>
            <person name="Wu L."/>
            <person name="Ma J."/>
        </authorList>
    </citation>
    <scope>NUCLEOTIDE SEQUENCE [LARGE SCALE GENOMIC DNA]</scope>
    <source>
        <strain evidence="13 14">JCM 14546</strain>
    </source>
</reference>
<dbReference type="SUPFAM" id="SSF46565">
    <property type="entry name" value="Chaperone J-domain"/>
    <property type="match status" value="1"/>
</dbReference>
<keyword evidence="2 9" id="KW-0235">DNA replication</keyword>
<evidence type="ECO:0000256" key="10">
    <source>
        <dbReference type="PROSITE-ProRule" id="PRU00546"/>
    </source>
</evidence>
<accession>A0ABN2TGK6</accession>
<keyword evidence="14" id="KW-1185">Reference proteome</keyword>
<keyword evidence="3 9" id="KW-0479">Metal-binding</keyword>
<dbReference type="Pfam" id="PF00684">
    <property type="entry name" value="DnaJ_CXXCXGXG"/>
    <property type="match status" value="1"/>
</dbReference>
<comment type="caution">
    <text evidence="13">The sequence shown here is derived from an EMBL/GenBank/DDBJ whole genome shotgun (WGS) entry which is preliminary data.</text>
</comment>
<feature type="binding site" evidence="9">
    <location>
        <position position="139"/>
    </location>
    <ligand>
        <name>Zn(2+)</name>
        <dbReference type="ChEBI" id="CHEBI:29105"/>
        <label>1</label>
    </ligand>
</feature>
<dbReference type="InterPro" id="IPR001305">
    <property type="entry name" value="HSP_DnaJ_Cys-rich_dom"/>
</dbReference>
<feature type="binding site" evidence="9">
    <location>
        <position position="136"/>
    </location>
    <ligand>
        <name>Zn(2+)</name>
        <dbReference type="ChEBI" id="CHEBI:29105"/>
        <label>1</label>
    </ligand>
</feature>
<dbReference type="InterPro" id="IPR012724">
    <property type="entry name" value="DnaJ"/>
</dbReference>
<dbReference type="PRINTS" id="PR00625">
    <property type="entry name" value="JDOMAIN"/>
</dbReference>
<keyword evidence="6 9" id="KW-0862">Zinc</keyword>
<dbReference type="EMBL" id="BAAANO010000017">
    <property type="protein sequence ID" value="GAA2008782.1"/>
    <property type="molecule type" value="Genomic_DNA"/>
</dbReference>
<dbReference type="InterPro" id="IPR036410">
    <property type="entry name" value="HSP_DnaJ_Cys-rich_dom_sf"/>
</dbReference>
<gene>
    <name evidence="9 13" type="primary">dnaJ</name>
    <name evidence="13" type="ORF">GCM10009755_19160</name>
</gene>
<comment type="subunit">
    <text evidence="9">Homodimer.</text>
</comment>
<dbReference type="PANTHER" id="PTHR43096">
    <property type="entry name" value="DNAJ HOMOLOG 1, MITOCHONDRIAL-RELATED"/>
    <property type="match status" value="1"/>
</dbReference>
<keyword evidence="7 9" id="KW-0346">Stress response</keyword>
<dbReference type="SUPFAM" id="SSF49493">
    <property type="entry name" value="HSP40/DnaJ peptide-binding domain"/>
    <property type="match status" value="2"/>
</dbReference>
<dbReference type="Gene3D" id="1.10.287.110">
    <property type="entry name" value="DnaJ domain"/>
    <property type="match status" value="1"/>
</dbReference>
<dbReference type="PROSITE" id="PS00636">
    <property type="entry name" value="DNAJ_1"/>
    <property type="match status" value="1"/>
</dbReference>
<keyword evidence="1 9" id="KW-0963">Cytoplasm</keyword>
<dbReference type="PANTHER" id="PTHR43096:SF48">
    <property type="entry name" value="CHAPERONE PROTEIN DNAJ"/>
    <property type="match status" value="1"/>
</dbReference>
<dbReference type="Gene3D" id="2.60.260.20">
    <property type="entry name" value="Urease metallochaperone UreE, N-terminal domain"/>
    <property type="match status" value="2"/>
</dbReference>
<evidence type="ECO:0000256" key="3">
    <source>
        <dbReference type="ARBA" id="ARBA00022723"/>
    </source>
</evidence>
<dbReference type="SUPFAM" id="SSF57938">
    <property type="entry name" value="DnaJ/Hsp40 cysteine-rich domain"/>
    <property type="match status" value="1"/>
</dbReference>
<dbReference type="InterPro" id="IPR001623">
    <property type="entry name" value="DnaJ_domain"/>
</dbReference>
<feature type="binding site" evidence="9">
    <location>
        <position position="153"/>
    </location>
    <ligand>
        <name>Zn(2+)</name>
        <dbReference type="ChEBI" id="CHEBI:29105"/>
        <label>2</label>
    </ligand>
</feature>
<comment type="cofactor">
    <cofactor evidence="9">
        <name>Zn(2+)</name>
        <dbReference type="ChEBI" id="CHEBI:29105"/>
    </cofactor>
    <text evidence="9">Binds 2 Zn(2+) ions per monomer.</text>
</comment>
<comment type="subcellular location">
    <subcellularLocation>
        <location evidence="9">Cytoplasm</location>
    </subcellularLocation>
</comment>
<dbReference type="InterPro" id="IPR018253">
    <property type="entry name" value="DnaJ_domain_CS"/>
</dbReference>
<evidence type="ECO:0000256" key="2">
    <source>
        <dbReference type="ARBA" id="ARBA00022705"/>
    </source>
</evidence>
<evidence type="ECO:0000256" key="9">
    <source>
        <dbReference type="HAMAP-Rule" id="MF_01152"/>
    </source>
</evidence>
<feature type="repeat" description="CXXCXGXG motif" evidence="9">
    <location>
        <begin position="153"/>
        <end position="160"/>
    </location>
</feature>
<feature type="domain" description="CR-type" evidence="12">
    <location>
        <begin position="123"/>
        <end position="205"/>
    </location>
</feature>
<feature type="domain" description="J" evidence="11">
    <location>
        <begin position="3"/>
        <end position="65"/>
    </location>
</feature>
<dbReference type="SMART" id="SM00271">
    <property type="entry name" value="DnaJ"/>
    <property type="match status" value="1"/>
</dbReference>
<dbReference type="RefSeq" id="WP_344309141.1">
    <property type="nucleotide sequence ID" value="NZ_BAAANO010000017.1"/>
</dbReference>
<evidence type="ECO:0000256" key="6">
    <source>
        <dbReference type="ARBA" id="ARBA00022833"/>
    </source>
</evidence>
<evidence type="ECO:0000256" key="1">
    <source>
        <dbReference type="ARBA" id="ARBA00022490"/>
    </source>
</evidence>
<evidence type="ECO:0000256" key="7">
    <source>
        <dbReference type="ARBA" id="ARBA00023016"/>
    </source>
</evidence>
<dbReference type="CDD" id="cd06257">
    <property type="entry name" value="DnaJ"/>
    <property type="match status" value="1"/>
</dbReference>
<feature type="binding site" evidence="9">
    <location>
        <position position="182"/>
    </location>
    <ligand>
        <name>Zn(2+)</name>
        <dbReference type="ChEBI" id="CHEBI:29105"/>
        <label>2</label>
    </ligand>
</feature>
<dbReference type="PROSITE" id="PS50076">
    <property type="entry name" value="DNAJ_2"/>
    <property type="match status" value="1"/>
</dbReference>
<feature type="binding site" evidence="9">
    <location>
        <position position="193"/>
    </location>
    <ligand>
        <name>Zn(2+)</name>
        <dbReference type="ChEBI" id="CHEBI:29105"/>
        <label>1</label>
    </ligand>
</feature>
<keyword evidence="5 9" id="KW-0863">Zinc-finger</keyword>
<keyword evidence="8 9" id="KW-0143">Chaperone</keyword>
<organism evidence="13 14">
    <name type="scientific">Brevibacterium samyangense</name>
    <dbReference type="NCBI Taxonomy" id="366888"/>
    <lineage>
        <taxon>Bacteria</taxon>
        <taxon>Bacillati</taxon>
        <taxon>Actinomycetota</taxon>
        <taxon>Actinomycetes</taxon>
        <taxon>Micrococcales</taxon>
        <taxon>Brevibacteriaceae</taxon>
        <taxon>Brevibacterium</taxon>
    </lineage>
</organism>
<evidence type="ECO:0000259" key="12">
    <source>
        <dbReference type="PROSITE" id="PS51188"/>
    </source>
</evidence>
<evidence type="ECO:0000313" key="14">
    <source>
        <dbReference type="Proteomes" id="UP001500755"/>
    </source>
</evidence>